<dbReference type="RefSeq" id="WP_133639672.1">
    <property type="nucleotide sequence ID" value="NZ_SNZV01000003.1"/>
</dbReference>
<dbReference type="Pfam" id="PF04536">
    <property type="entry name" value="TPM_phosphatase"/>
    <property type="match status" value="1"/>
</dbReference>
<organism evidence="3 4">
    <name type="scientific">Sphingobacterium paludis</name>
    <dbReference type="NCBI Taxonomy" id="1476465"/>
    <lineage>
        <taxon>Bacteria</taxon>
        <taxon>Pseudomonadati</taxon>
        <taxon>Bacteroidota</taxon>
        <taxon>Sphingobacteriia</taxon>
        <taxon>Sphingobacteriales</taxon>
        <taxon>Sphingobacteriaceae</taxon>
        <taxon>Sphingobacterium</taxon>
    </lineage>
</organism>
<protein>
    <recommendedName>
        <fullName evidence="2">TPM domain-containing protein</fullName>
    </recommendedName>
</protein>
<evidence type="ECO:0000259" key="2">
    <source>
        <dbReference type="Pfam" id="PF04536"/>
    </source>
</evidence>
<dbReference type="Proteomes" id="UP000294752">
    <property type="component" value="Unassembled WGS sequence"/>
</dbReference>
<dbReference type="InterPro" id="IPR007621">
    <property type="entry name" value="TPM_dom"/>
</dbReference>
<evidence type="ECO:0000313" key="3">
    <source>
        <dbReference type="EMBL" id="TDS14616.1"/>
    </source>
</evidence>
<dbReference type="PANTHER" id="PTHR30373">
    <property type="entry name" value="UPF0603 PROTEIN YGCG"/>
    <property type="match status" value="1"/>
</dbReference>
<proteinExistence type="predicted"/>
<dbReference type="EMBL" id="SNZV01000003">
    <property type="protein sequence ID" value="TDS14616.1"/>
    <property type="molecule type" value="Genomic_DNA"/>
</dbReference>
<feature type="transmembrane region" description="Helical" evidence="1">
    <location>
        <begin position="184"/>
        <end position="202"/>
    </location>
</feature>
<keyword evidence="1" id="KW-0472">Membrane</keyword>
<dbReference type="AlphaFoldDB" id="A0A4R7D6M3"/>
<dbReference type="OrthoDB" id="9810918at2"/>
<evidence type="ECO:0000256" key="1">
    <source>
        <dbReference type="SAM" id="Phobius"/>
    </source>
</evidence>
<gene>
    <name evidence="3" type="ORF">B0I21_103110</name>
</gene>
<keyword evidence="1" id="KW-0812">Transmembrane</keyword>
<name>A0A4R7D6M3_9SPHI</name>
<accession>A0A4R7D6M3</accession>
<keyword evidence="1" id="KW-1133">Transmembrane helix</keyword>
<reference evidence="3 4" key="1">
    <citation type="submission" date="2019-03" db="EMBL/GenBank/DDBJ databases">
        <title>Genomic Encyclopedia of Type Strains, Phase III (KMG-III): the genomes of soil and plant-associated and newly described type strains.</title>
        <authorList>
            <person name="Whitman W."/>
        </authorList>
    </citation>
    <scope>NUCLEOTIDE SEQUENCE [LARGE SCALE GENOMIC DNA]</scope>
    <source>
        <strain evidence="3 4">CGMCC 1.12801</strain>
    </source>
</reference>
<comment type="caution">
    <text evidence="3">The sequence shown here is derived from an EMBL/GenBank/DDBJ whole genome shotgun (WGS) entry which is preliminary data.</text>
</comment>
<dbReference type="PANTHER" id="PTHR30373:SF2">
    <property type="entry name" value="UPF0603 PROTEIN YGCG"/>
    <property type="match status" value="1"/>
</dbReference>
<keyword evidence="4" id="KW-1185">Reference proteome</keyword>
<feature type="domain" description="TPM" evidence="2">
    <location>
        <begin position="41"/>
        <end position="164"/>
    </location>
</feature>
<evidence type="ECO:0000313" key="4">
    <source>
        <dbReference type="Proteomes" id="UP000294752"/>
    </source>
</evidence>
<sequence>MHVLTGFLPAKRKLVFFFIASWLSVFFVQAQDLPAAPDHLVTDYTGTLHADEIQTLENKLLAFEDSTSTQIAVVLINTTDGYEIADYAVRLAKKWGVGGKKYNNGIMLLAAIDDRAVTIQTGYGLEGALPDVITYRIIKNEITPAFRQQDYFEGLNRATDAIISYTKGEYKADPRERNRKSEGGGVPFVVIIIVIIIIISIASKNGGGGNRGGRVLTGRGASDLFWWSLLNSLGGSGGRRGGGGGFGGGFGGGSSGGGGGFGGFGGGGFGGGGSSGNW</sequence>
<dbReference type="Gene3D" id="3.10.310.50">
    <property type="match status" value="1"/>
</dbReference>